<dbReference type="OrthoDB" id="9814383at2"/>
<feature type="domain" description="Peptidase M1 membrane alanine aminopeptidase" evidence="2">
    <location>
        <begin position="330"/>
        <end position="536"/>
    </location>
</feature>
<reference evidence="4 5" key="1">
    <citation type="journal article" date="2015" name="Stand. Genomic Sci.">
        <title>Genomic Encyclopedia of Bacterial and Archaeal Type Strains, Phase III: the genomes of soil and plant-associated and newly described type strains.</title>
        <authorList>
            <person name="Whitman W.B."/>
            <person name="Woyke T."/>
            <person name="Klenk H.P."/>
            <person name="Zhou Y."/>
            <person name="Lilburn T.G."/>
            <person name="Beck B.J."/>
            <person name="De Vos P."/>
            <person name="Vandamme P."/>
            <person name="Eisen J.A."/>
            <person name="Garrity G."/>
            <person name="Hugenholtz P."/>
            <person name="Kyrpides N.C."/>
        </authorList>
    </citation>
    <scope>NUCLEOTIDE SEQUENCE [LARGE SCALE GENOMIC DNA]</scope>
    <source>
        <strain evidence="4 5">CGMCC 1.10685</strain>
    </source>
</reference>
<dbReference type="RefSeq" id="WP_145873106.1">
    <property type="nucleotide sequence ID" value="NZ_CP046904.1"/>
</dbReference>
<dbReference type="EMBL" id="VLKW01000001">
    <property type="protein sequence ID" value="TWI51716.1"/>
    <property type="molecule type" value="Genomic_DNA"/>
</dbReference>
<protein>
    <submittedName>
        <fullName evidence="3">M1 family peptidase</fullName>
    </submittedName>
</protein>
<dbReference type="GO" id="GO:0008270">
    <property type="term" value="F:zinc ion binding"/>
    <property type="evidence" value="ECO:0007669"/>
    <property type="project" value="InterPro"/>
</dbReference>
<dbReference type="Pfam" id="PF01433">
    <property type="entry name" value="Peptidase_M1"/>
    <property type="match status" value="1"/>
</dbReference>
<reference evidence="3 6" key="3">
    <citation type="submission" date="2019-12" db="EMBL/GenBank/DDBJ databases">
        <title>Draft Genome Sequences of Six Type Strains of the Genus Massilia.</title>
        <authorList>
            <person name="Miess H."/>
            <person name="Frediansyah A."/>
            <person name="Goeker M."/>
            <person name="Gross H."/>
        </authorList>
    </citation>
    <scope>NUCLEOTIDE SEQUENCE [LARGE SCALE GENOMIC DNA]</scope>
    <source>
        <strain evidence="3 6">DSM 26639</strain>
    </source>
</reference>
<evidence type="ECO:0000256" key="1">
    <source>
        <dbReference type="SAM" id="SignalP"/>
    </source>
</evidence>
<dbReference type="Proteomes" id="UP000315112">
    <property type="component" value="Unassembled WGS sequence"/>
</dbReference>
<dbReference type="CDD" id="cd09604">
    <property type="entry name" value="M1_APN_like"/>
    <property type="match status" value="1"/>
</dbReference>
<dbReference type="Gene3D" id="1.10.390.10">
    <property type="entry name" value="Neutral Protease Domain 2"/>
    <property type="match status" value="1"/>
</dbReference>
<sequence length="705" mass="77990">MRAVHTLVVLTVAALAALSTFAQDGAPAIPLAGSDAAAVTVPSSPAAWGGPRTGKEATLAERVADYRIEATLDPVRHTVEGRQQLTWRNRSSQAVRSVYLHLYLNAFRNGDSTFNTELRAQGLNDGMADGEWGYIDLRHVRQAGRAVPWTFVQPDGGPATDRTVVRLDLPQAVPAGGSTTLDIAFFDQLPKVTARTGWFGTFHLVVQWFPKIGVLELPGERGATAPRWNVHEYHTDSEYYADFGHYDVKLTVPKGYTVGATGALQGQPVEAAGRVTHHYVQGDVHDFAWTADSRTAAPLRDTWTAPGTTPVAITVLYPPEYASNAQPVLQMTRRSLDYFQRMLGPYPYGTLTVVVPPFNAPHAGSMEYPTFITVDSIEDPAPGTRARYDLDFVTVHEFAHSYFYGILASNEFEEPMLDEGLNEYWNTRMLGPHPASPSVWASLLYAGGAYSFAGFPGERFDMPRPEPADPLGQNAWHRLLGVGPVYSRTAVMLHDLEAQLGKATMERAFRVYYERWKFRHPSVADLREVLAEVSGQRGLVEAVFAQQVYGAQPVDDRIERIVSTEMTPLAGHGVGWDEVGEREERLREQWKAQHPHARGAGPFPYRTTVIVQRRGAAVPQTLVVRFADGSSATVQWNGTERWRRFDWVRPARAVSAQLDPARRHLLDVNKLDDSRTVAADDAATRRWTLDFAAIVQALLALVAAV</sequence>
<accession>A0A562Q6R7</accession>
<evidence type="ECO:0000313" key="6">
    <source>
        <dbReference type="Proteomes" id="UP000437862"/>
    </source>
</evidence>
<dbReference type="InterPro" id="IPR014782">
    <property type="entry name" value="Peptidase_M1_dom"/>
</dbReference>
<dbReference type="GO" id="GO:0008237">
    <property type="term" value="F:metallopeptidase activity"/>
    <property type="evidence" value="ECO:0007669"/>
    <property type="project" value="InterPro"/>
</dbReference>
<keyword evidence="1" id="KW-0732">Signal</keyword>
<reference evidence="4" key="2">
    <citation type="submission" date="2019-07" db="EMBL/GenBank/DDBJ databases">
        <authorList>
            <person name="Whitman W."/>
            <person name="Huntemann M."/>
            <person name="Clum A."/>
            <person name="Pillay M."/>
            <person name="Palaniappan K."/>
            <person name="Varghese N."/>
            <person name="Mikhailova N."/>
            <person name="Stamatis D."/>
            <person name="Reddy T."/>
            <person name="Daum C."/>
            <person name="Shapiro N."/>
            <person name="Ivanova N."/>
            <person name="Kyrpides N."/>
            <person name="Woyke T."/>
        </authorList>
    </citation>
    <scope>NUCLEOTIDE SEQUENCE</scope>
    <source>
        <strain evidence="4">CGMCC 1.10685</strain>
    </source>
</reference>
<dbReference type="InterPro" id="IPR027268">
    <property type="entry name" value="Peptidase_M4/M1_CTD_sf"/>
</dbReference>
<evidence type="ECO:0000313" key="4">
    <source>
        <dbReference type="EMBL" id="TWI51716.1"/>
    </source>
</evidence>
<dbReference type="AlphaFoldDB" id="A0A562Q6R7"/>
<feature type="chain" id="PRO_5044618240" evidence="1">
    <location>
        <begin position="23"/>
        <end position="705"/>
    </location>
</feature>
<evidence type="ECO:0000313" key="3">
    <source>
        <dbReference type="EMBL" id="QGZ41720.1"/>
    </source>
</evidence>
<gene>
    <name evidence="3" type="ORF">GO485_23445</name>
    <name evidence="4" type="ORF">IP92_00704</name>
</gene>
<evidence type="ECO:0000259" key="2">
    <source>
        <dbReference type="Pfam" id="PF01433"/>
    </source>
</evidence>
<feature type="signal peptide" evidence="1">
    <location>
        <begin position="1"/>
        <end position="22"/>
    </location>
</feature>
<dbReference type="SUPFAM" id="SSF55486">
    <property type="entry name" value="Metalloproteases ('zincins'), catalytic domain"/>
    <property type="match status" value="1"/>
</dbReference>
<keyword evidence="6" id="KW-1185">Reference proteome</keyword>
<organism evidence="4 5">
    <name type="scientific">Pseudoduganella flava</name>
    <dbReference type="NCBI Taxonomy" id="871742"/>
    <lineage>
        <taxon>Bacteria</taxon>
        <taxon>Pseudomonadati</taxon>
        <taxon>Pseudomonadota</taxon>
        <taxon>Betaproteobacteria</taxon>
        <taxon>Burkholderiales</taxon>
        <taxon>Oxalobacteraceae</taxon>
        <taxon>Telluria group</taxon>
        <taxon>Pseudoduganella</taxon>
    </lineage>
</organism>
<evidence type="ECO:0000313" key="5">
    <source>
        <dbReference type="Proteomes" id="UP000315112"/>
    </source>
</evidence>
<name>A0A562Q6R7_9BURK</name>
<dbReference type="Proteomes" id="UP000437862">
    <property type="component" value="Chromosome"/>
</dbReference>
<proteinExistence type="predicted"/>
<dbReference type="EMBL" id="CP046904">
    <property type="protein sequence ID" value="QGZ41720.1"/>
    <property type="molecule type" value="Genomic_DNA"/>
</dbReference>